<dbReference type="EMBL" id="ML732867">
    <property type="protein sequence ID" value="KAB8268514.1"/>
    <property type="molecule type" value="Genomic_DNA"/>
</dbReference>
<keyword evidence="3" id="KW-1185">Reference proteome</keyword>
<keyword evidence="1" id="KW-0812">Transmembrane</keyword>
<keyword evidence="1" id="KW-0472">Membrane</keyword>
<dbReference type="PROSITE" id="PS51257">
    <property type="entry name" value="PROKAR_LIPOPROTEIN"/>
    <property type="match status" value="1"/>
</dbReference>
<protein>
    <submittedName>
        <fullName evidence="2">Uncharacterized protein</fullName>
    </submittedName>
</protein>
<name>A0A5N6IQQ6_9EURO</name>
<evidence type="ECO:0000256" key="1">
    <source>
        <dbReference type="SAM" id="Phobius"/>
    </source>
</evidence>
<dbReference type="AlphaFoldDB" id="A0A5N6IQQ6"/>
<keyword evidence="1" id="KW-1133">Transmembrane helix</keyword>
<accession>A0A5N6IQQ6</accession>
<proteinExistence type="predicted"/>
<reference evidence="2 3" key="1">
    <citation type="submission" date="2019-04" db="EMBL/GenBank/DDBJ databases">
        <title>Fungal friends and foes A comparative genomics study of 23 Aspergillus species from section Flavi.</title>
        <authorList>
            <consortium name="DOE Joint Genome Institute"/>
            <person name="Kjaerbolling I."/>
            <person name="Vesth T.C."/>
            <person name="Frisvad J.C."/>
            <person name="Nybo J.L."/>
            <person name="Theobald S."/>
            <person name="Kildgaard S."/>
            <person name="Petersen T.I."/>
            <person name="Kuo A."/>
            <person name="Sato A."/>
            <person name="Lyhne E.K."/>
            <person name="Kogle M.E."/>
            <person name="Wiebenga A."/>
            <person name="Kun R.S."/>
            <person name="Lubbers R.J."/>
            <person name="Makela M.R."/>
            <person name="Barry K."/>
            <person name="Chovatia M."/>
            <person name="Clum A."/>
            <person name="Daum C."/>
            <person name="Haridas S."/>
            <person name="He G."/>
            <person name="LaButti K."/>
            <person name="Lipzen A."/>
            <person name="Mondo S."/>
            <person name="Pangilinan J."/>
            <person name="Riley R."/>
            <person name="Salamov A."/>
            <person name="Simmons B.A."/>
            <person name="Magnuson J.K."/>
            <person name="Henrissat B."/>
            <person name="Mortensen U.H."/>
            <person name="Larsen T.O."/>
            <person name="De vries R.P."/>
            <person name="Grigoriev I.V."/>
            <person name="Machida M."/>
            <person name="Baker S.E."/>
            <person name="Andersen M.R."/>
        </authorList>
    </citation>
    <scope>NUCLEOTIDE SEQUENCE [LARGE SCALE GENOMIC DNA]</scope>
    <source>
        <strain evidence="2 3">CBS 117635</strain>
    </source>
</reference>
<sequence>MRWCEYGWVNVWTGRYKGERLMLFFFCSFFFACVSLTIMLFFFQKSQPLENLLNSSC</sequence>
<evidence type="ECO:0000313" key="3">
    <source>
        <dbReference type="Proteomes" id="UP000326289"/>
    </source>
</evidence>
<dbReference type="Proteomes" id="UP000326289">
    <property type="component" value="Unassembled WGS sequence"/>
</dbReference>
<gene>
    <name evidence="2" type="ORF">BDV30DRAFT_218235</name>
</gene>
<organism evidence="2 3">
    <name type="scientific">Aspergillus minisclerotigenes</name>
    <dbReference type="NCBI Taxonomy" id="656917"/>
    <lineage>
        <taxon>Eukaryota</taxon>
        <taxon>Fungi</taxon>
        <taxon>Dikarya</taxon>
        <taxon>Ascomycota</taxon>
        <taxon>Pezizomycotina</taxon>
        <taxon>Eurotiomycetes</taxon>
        <taxon>Eurotiomycetidae</taxon>
        <taxon>Eurotiales</taxon>
        <taxon>Aspergillaceae</taxon>
        <taxon>Aspergillus</taxon>
        <taxon>Aspergillus subgen. Circumdati</taxon>
    </lineage>
</organism>
<evidence type="ECO:0000313" key="2">
    <source>
        <dbReference type="EMBL" id="KAB8268514.1"/>
    </source>
</evidence>
<feature type="transmembrane region" description="Helical" evidence="1">
    <location>
        <begin position="21"/>
        <end position="43"/>
    </location>
</feature>